<evidence type="ECO:0000259" key="6">
    <source>
        <dbReference type="PROSITE" id="PS51123"/>
    </source>
</evidence>
<dbReference type="RefSeq" id="WP_202011465.1">
    <property type="nucleotide sequence ID" value="NZ_JAERRB010000005.1"/>
</dbReference>
<dbReference type="InterPro" id="IPR036737">
    <property type="entry name" value="OmpA-like_sf"/>
</dbReference>
<dbReference type="PANTHER" id="PTHR30329:SF21">
    <property type="entry name" value="LIPOPROTEIN YIAD-RELATED"/>
    <property type="match status" value="1"/>
</dbReference>
<dbReference type="Proteomes" id="UP000613030">
    <property type="component" value="Unassembled WGS sequence"/>
</dbReference>
<dbReference type="Gene3D" id="3.30.1330.60">
    <property type="entry name" value="OmpA-like domain"/>
    <property type="match status" value="1"/>
</dbReference>
<feature type="chain" id="PRO_5047525621" evidence="5">
    <location>
        <begin position="26"/>
        <end position="375"/>
    </location>
</feature>
<comment type="subcellular location">
    <subcellularLocation>
        <location evidence="1">Cell outer membrane</location>
    </subcellularLocation>
</comment>
<comment type="caution">
    <text evidence="7">The sequence shown here is derived from an EMBL/GenBank/DDBJ whole genome shotgun (WGS) entry which is preliminary data.</text>
</comment>
<evidence type="ECO:0000256" key="4">
    <source>
        <dbReference type="PROSITE-ProRule" id="PRU00473"/>
    </source>
</evidence>
<gene>
    <name evidence="7" type="ORF">JI741_16405</name>
</gene>
<dbReference type="EMBL" id="JAERRB010000005">
    <property type="protein sequence ID" value="MBL0742810.1"/>
    <property type="molecule type" value="Genomic_DNA"/>
</dbReference>
<evidence type="ECO:0000256" key="2">
    <source>
        <dbReference type="ARBA" id="ARBA00023136"/>
    </source>
</evidence>
<keyword evidence="2 4" id="KW-0472">Membrane</keyword>
<evidence type="ECO:0000256" key="3">
    <source>
        <dbReference type="ARBA" id="ARBA00023237"/>
    </source>
</evidence>
<dbReference type="SUPFAM" id="SSF103088">
    <property type="entry name" value="OmpA-like"/>
    <property type="match status" value="1"/>
</dbReference>
<evidence type="ECO:0000313" key="7">
    <source>
        <dbReference type="EMBL" id="MBL0742810.1"/>
    </source>
</evidence>
<evidence type="ECO:0000256" key="5">
    <source>
        <dbReference type="SAM" id="SignalP"/>
    </source>
</evidence>
<reference evidence="7 8" key="1">
    <citation type="submission" date="2021-01" db="EMBL/GenBank/DDBJ databases">
        <title>Chryseolinea sp. Jin1 Genome sequencing and assembly.</title>
        <authorList>
            <person name="Kim I."/>
        </authorList>
    </citation>
    <scope>NUCLEOTIDE SEQUENCE [LARGE SCALE GENOMIC DNA]</scope>
    <source>
        <strain evidence="7 8">Jin1</strain>
    </source>
</reference>
<sequence>MKQILFSRIRRVVFLLCLTVSTLQAQNLVTNPGFEEFSACPGGYAQHQTEFKAIGWYSATAGTPDHFHGCSRGEGGVPYNWAGVSQAYEGNGYAGIYAWMDNGKNYREYLQCTLITPLVKDSTYHIEFHYKLASYSAYAIDRMGLHLTDTLRKITNDRVLRTRPVLSVIQDSALTKRTGYWESGALDYRARGGEQYLLIGNFFLDDETRFYKIQFQSVQQEMLANAAYYYIDDVSVTSKYAGANLLLANVTPTFTTERVRWNTNYVLRNIRFEFDSHKLLASSFEQLDMLVGWLEEHPEARIQLAGHTDDVGGDRYNNALSLARAKTVAAYCTSQGIASTRIETFAYGKRKPLVDATTEAARSVNRRVEVTFVKE</sequence>
<name>A0ABS1KTN5_9BACT</name>
<evidence type="ECO:0000256" key="1">
    <source>
        <dbReference type="ARBA" id="ARBA00004442"/>
    </source>
</evidence>
<keyword evidence="5" id="KW-0732">Signal</keyword>
<keyword evidence="3" id="KW-0998">Cell outer membrane</keyword>
<dbReference type="CDD" id="cd07185">
    <property type="entry name" value="OmpA_C-like"/>
    <property type="match status" value="1"/>
</dbReference>
<dbReference type="PANTHER" id="PTHR30329">
    <property type="entry name" value="STATOR ELEMENT OF FLAGELLAR MOTOR COMPLEX"/>
    <property type="match status" value="1"/>
</dbReference>
<organism evidence="7 8">
    <name type="scientific">Chryseolinea lacunae</name>
    <dbReference type="NCBI Taxonomy" id="2801331"/>
    <lineage>
        <taxon>Bacteria</taxon>
        <taxon>Pseudomonadati</taxon>
        <taxon>Bacteroidota</taxon>
        <taxon>Cytophagia</taxon>
        <taxon>Cytophagales</taxon>
        <taxon>Fulvivirgaceae</taxon>
        <taxon>Chryseolinea</taxon>
    </lineage>
</organism>
<evidence type="ECO:0000313" key="8">
    <source>
        <dbReference type="Proteomes" id="UP000613030"/>
    </source>
</evidence>
<accession>A0ABS1KTN5</accession>
<dbReference type="Pfam" id="PF00691">
    <property type="entry name" value="OmpA"/>
    <property type="match status" value="1"/>
</dbReference>
<dbReference type="InterPro" id="IPR006665">
    <property type="entry name" value="OmpA-like"/>
</dbReference>
<protein>
    <submittedName>
        <fullName evidence="7">OmpA family protein</fullName>
    </submittedName>
</protein>
<feature type="signal peptide" evidence="5">
    <location>
        <begin position="1"/>
        <end position="25"/>
    </location>
</feature>
<dbReference type="InterPro" id="IPR006664">
    <property type="entry name" value="OMP_bac"/>
</dbReference>
<keyword evidence="8" id="KW-1185">Reference proteome</keyword>
<proteinExistence type="predicted"/>
<dbReference type="PROSITE" id="PS51123">
    <property type="entry name" value="OMPA_2"/>
    <property type="match status" value="1"/>
</dbReference>
<feature type="domain" description="OmpA-like" evidence="6">
    <location>
        <begin position="259"/>
        <end position="375"/>
    </location>
</feature>
<dbReference type="PRINTS" id="PR01021">
    <property type="entry name" value="OMPADOMAIN"/>
</dbReference>
<dbReference type="InterPro" id="IPR050330">
    <property type="entry name" value="Bact_OuterMem_StrucFunc"/>
</dbReference>